<proteinExistence type="predicted"/>
<keyword evidence="2" id="KW-0812">Transmembrane</keyword>
<dbReference type="AlphaFoldDB" id="A0A4P6Q6D4"/>
<evidence type="ECO:0000256" key="2">
    <source>
        <dbReference type="SAM" id="Phobius"/>
    </source>
</evidence>
<dbReference type="EMBL" id="CP036455">
    <property type="protein sequence ID" value="QBI56328.1"/>
    <property type="molecule type" value="Genomic_DNA"/>
</dbReference>
<sequence length="298" mass="33462">MSPEVIAALIVTAGILFFTASRYLPSLRMTVENLADTLNRQLARNPTMGRAKADSLSGEKHRRDQLIPIEFESVQSRLAAEYHALQTDIIKPAEVQHRQFEHFVADFQTVGATEQSLVEMLDPARQPRIRASPNRRQLRMRPDKKPLTAAQANTAIARLTDYRNNLARLGAAMLEYEQIARYYGDERSAAPVGEPITRAVEAITGTRPLKTPERLIDDLSPYFPTESQKVIDATGMTEKMTTVDDSGKKAAEITRVDAAHQPVPPKKDDKKREAKAAKPGKRVRLRNRDRNSPSKRSR</sequence>
<evidence type="ECO:0000313" key="4">
    <source>
        <dbReference type="Proteomes" id="UP000292235"/>
    </source>
</evidence>
<dbReference type="KEGG" id="strr:EKD16_22875"/>
<feature type="compositionally biased region" description="Basic and acidic residues" evidence="1">
    <location>
        <begin position="265"/>
        <end position="276"/>
    </location>
</feature>
<gene>
    <name evidence="3" type="ORF">EKD16_22875</name>
</gene>
<keyword evidence="2" id="KW-1133">Transmembrane helix</keyword>
<organism evidence="3 4">
    <name type="scientific">Streptomonospora litoralis</name>
    <dbReference type="NCBI Taxonomy" id="2498135"/>
    <lineage>
        <taxon>Bacteria</taxon>
        <taxon>Bacillati</taxon>
        <taxon>Actinomycetota</taxon>
        <taxon>Actinomycetes</taxon>
        <taxon>Streptosporangiales</taxon>
        <taxon>Nocardiopsidaceae</taxon>
        <taxon>Streptomonospora</taxon>
    </lineage>
</organism>
<keyword evidence="2" id="KW-0472">Membrane</keyword>
<accession>A0A4P6Q6D4</accession>
<protein>
    <submittedName>
        <fullName evidence="3">Uncharacterized protein</fullName>
    </submittedName>
</protein>
<name>A0A4P6Q6D4_9ACTN</name>
<evidence type="ECO:0000313" key="3">
    <source>
        <dbReference type="EMBL" id="QBI56328.1"/>
    </source>
</evidence>
<feature type="transmembrane region" description="Helical" evidence="2">
    <location>
        <begin position="6"/>
        <end position="24"/>
    </location>
</feature>
<evidence type="ECO:0000256" key="1">
    <source>
        <dbReference type="SAM" id="MobiDB-lite"/>
    </source>
</evidence>
<reference evidence="3 4" key="1">
    <citation type="submission" date="2019-02" db="EMBL/GenBank/DDBJ databases">
        <authorList>
            <person name="Khodamoradi S."/>
            <person name="Hahnke R.L."/>
            <person name="Kaempfer P."/>
            <person name="Schumann P."/>
            <person name="Rohde M."/>
            <person name="Steinert M."/>
            <person name="Luzhetskyy A."/>
            <person name="Wink J."/>
            <person name="Ruckert C."/>
        </authorList>
    </citation>
    <scope>NUCLEOTIDE SEQUENCE [LARGE SCALE GENOMIC DNA]</scope>
    <source>
        <strain evidence="3 4">M2</strain>
    </source>
</reference>
<dbReference type="RefSeq" id="WP_131101140.1">
    <property type="nucleotide sequence ID" value="NZ_CP036455.1"/>
</dbReference>
<keyword evidence="4" id="KW-1185">Reference proteome</keyword>
<dbReference type="Proteomes" id="UP000292235">
    <property type="component" value="Chromosome"/>
</dbReference>
<feature type="region of interest" description="Disordered" evidence="1">
    <location>
        <begin position="253"/>
        <end position="298"/>
    </location>
</feature>